<comment type="caution">
    <text evidence="1">The sequence shown here is derived from an EMBL/GenBank/DDBJ whole genome shotgun (WGS) entry which is preliminary data.</text>
</comment>
<dbReference type="Proteomes" id="UP001386955">
    <property type="component" value="Unassembled WGS sequence"/>
</dbReference>
<sequence length="129" mass="14544">MVKHVEGSTVMINYEKCYRAAQKKKGSVGTRGSQRAMSNIMYLVNLISDITLNTTFQVSAWVSVPQFGGQVMQKHGSDSGLSGVFVFNCWLRNFQIRFLAFANQNSSNMRAKHRNHRPYIAATLAWVPL</sequence>
<name>A0AAN9NWZ9_PSOTE</name>
<evidence type="ECO:0000313" key="2">
    <source>
        <dbReference type="Proteomes" id="UP001386955"/>
    </source>
</evidence>
<proteinExistence type="predicted"/>
<dbReference type="AlphaFoldDB" id="A0AAN9NWZ9"/>
<evidence type="ECO:0000313" key="1">
    <source>
        <dbReference type="EMBL" id="KAK7380397.1"/>
    </source>
</evidence>
<dbReference type="EMBL" id="JAYMYS010000009">
    <property type="protein sequence ID" value="KAK7380397.1"/>
    <property type="molecule type" value="Genomic_DNA"/>
</dbReference>
<gene>
    <name evidence="1" type="ORF">VNO78_32907</name>
</gene>
<protein>
    <submittedName>
        <fullName evidence="1">Uncharacterized protein</fullName>
    </submittedName>
</protein>
<accession>A0AAN9NWZ9</accession>
<reference evidence="1 2" key="1">
    <citation type="submission" date="2024-01" db="EMBL/GenBank/DDBJ databases">
        <title>The genomes of 5 underutilized Papilionoideae crops provide insights into root nodulation and disease resistanc.</title>
        <authorList>
            <person name="Jiang F."/>
        </authorList>
    </citation>
    <scope>NUCLEOTIDE SEQUENCE [LARGE SCALE GENOMIC DNA]</scope>
    <source>
        <strain evidence="1">DUOXIRENSHENG_FW03</strain>
        <tissue evidence="1">Leaves</tissue>
    </source>
</reference>
<organism evidence="1 2">
    <name type="scientific">Psophocarpus tetragonolobus</name>
    <name type="common">Winged bean</name>
    <name type="synonym">Dolichos tetragonolobus</name>
    <dbReference type="NCBI Taxonomy" id="3891"/>
    <lineage>
        <taxon>Eukaryota</taxon>
        <taxon>Viridiplantae</taxon>
        <taxon>Streptophyta</taxon>
        <taxon>Embryophyta</taxon>
        <taxon>Tracheophyta</taxon>
        <taxon>Spermatophyta</taxon>
        <taxon>Magnoliopsida</taxon>
        <taxon>eudicotyledons</taxon>
        <taxon>Gunneridae</taxon>
        <taxon>Pentapetalae</taxon>
        <taxon>rosids</taxon>
        <taxon>fabids</taxon>
        <taxon>Fabales</taxon>
        <taxon>Fabaceae</taxon>
        <taxon>Papilionoideae</taxon>
        <taxon>50 kb inversion clade</taxon>
        <taxon>NPAAA clade</taxon>
        <taxon>indigoferoid/millettioid clade</taxon>
        <taxon>Phaseoleae</taxon>
        <taxon>Psophocarpus</taxon>
    </lineage>
</organism>
<keyword evidence="2" id="KW-1185">Reference proteome</keyword>